<evidence type="ECO:0000256" key="9">
    <source>
        <dbReference type="SAM" id="SignalP"/>
    </source>
</evidence>
<evidence type="ECO:0000256" key="5">
    <source>
        <dbReference type="ARBA" id="ARBA00022692"/>
    </source>
</evidence>
<evidence type="ECO:0000256" key="8">
    <source>
        <dbReference type="SAM" id="Coils"/>
    </source>
</evidence>
<dbReference type="PANTHER" id="PTHR30026">
    <property type="entry name" value="OUTER MEMBRANE PROTEIN TOLC"/>
    <property type="match status" value="1"/>
</dbReference>
<gene>
    <name evidence="10" type="ORF">PJIAN_3447</name>
</gene>
<dbReference type="GO" id="GO:0009279">
    <property type="term" value="C:cell outer membrane"/>
    <property type="evidence" value="ECO:0007669"/>
    <property type="project" value="UniProtKB-SubCell"/>
</dbReference>
<evidence type="ECO:0000256" key="7">
    <source>
        <dbReference type="ARBA" id="ARBA00023237"/>
    </source>
</evidence>
<dbReference type="AlphaFoldDB" id="A0A170ZY77"/>
<evidence type="ECO:0000256" key="3">
    <source>
        <dbReference type="ARBA" id="ARBA00022448"/>
    </source>
</evidence>
<dbReference type="SUPFAM" id="SSF56954">
    <property type="entry name" value="Outer membrane efflux proteins (OEP)"/>
    <property type="match status" value="1"/>
</dbReference>
<evidence type="ECO:0000313" key="10">
    <source>
        <dbReference type="EMBL" id="GAT63133.1"/>
    </source>
</evidence>
<feature type="chain" id="PRO_5007905121" evidence="9">
    <location>
        <begin position="22"/>
        <end position="439"/>
    </location>
</feature>
<keyword evidence="6" id="KW-0472">Membrane</keyword>
<evidence type="ECO:0000256" key="1">
    <source>
        <dbReference type="ARBA" id="ARBA00004442"/>
    </source>
</evidence>
<feature type="coiled-coil region" evidence="8">
    <location>
        <begin position="364"/>
        <end position="391"/>
    </location>
</feature>
<comment type="subcellular location">
    <subcellularLocation>
        <location evidence="1">Cell outer membrane</location>
    </subcellularLocation>
</comment>
<dbReference type="OrthoDB" id="9771205at2"/>
<sequence>MKHIFKYIMILTCGLPVALTAQNQVAQPQADSLSLAGVITKVIGNYPSVKKAELEIEAANAKIGLAKSAYYPNIDISSSYSHIGPTSKFVLPGLGTFQLYPADNYSASLNVNQQIYDFGKTEKNITFENQAKVLSQLSLEQLKQKLSLSLVGNYYSIVYLQEAISIKNEELKTLREHLAFVEKKAATGSATQYEILTTKVRISNIENQKTDLETNLKVLQCQLNSYLGESQQSNVLLKKDVHAPEILESADALSVKALGQRDELRIVRQRGMMVDTRLKMVNVQNNPVLNLFAMGGYKNGYVPELGDPKANYTVGVSFKLPIFDANRSKYNRQQVQTDLRGVDQDTELARRNIVNEVVESRANVDAALKKIAQTELQLQQAQQAYKLADTNYIAGAITNLDLLDSSTSLAESRLSVMKSRIDYTVSLLKLKIALGERIY</sequence>
<keyword evidence="8" id="KW-0175">Coiled coil</keyword>
<comment type="caution">
    <text evidence="10">The sequence shown here is derived from an EMBL/GenBank/DDBJ whole genome shotgun (WGS) entry which is preliminary data.</text>
</comment>
<protein>
    <submittedName>
        <fullName evidence="10">Outer membrane protein TolC</fullName>
    </submittedName>
</protein>
<dbReference type="RefSeq" id="WP_068704025.1">
    <property type="nucleotide sequence ID" value="NZ_BDCR01000003.1"/>
</dbReference>
<keyword evidence="3" id="KW-0813">Transport</keyword>
<feature type="signal peptide" evidence="9">
    <location>
        <begin position="1"/>
        <end position="21"/>
    </location>
</feature>
<dbReference type="STRING" id="681398.PJIAN_3447"/>
<dbReference type="GO" id="GO:0015562">
    <property type="term" value="F:efflux transmembrane transporter activity"/>
    <property type="evidence" value="ECO:0007669"/>
    <property type="project" value="InterPro"/>
</dbReference>
<proteinExistence type="inferred from homology"/>
<keyword evidence="5" id="KW-0812">Transmembrane</keyword>
<dbReference type="InterPro" id="IPR051906">
    <property type="entry name" value="TolC-like"/>
</dbReference>
<accession>A0A170ZY77</accession>
<dbReference type="PANTHER" id="PTHR30026:SF20">
    <property type="entry name" value="OUTER MEMBRANE PROTEIN TOLC"/>
    <property type="match status" value="1"/>
</dbReference>
<dbReference type="GO" id="GO:1990281">
    <property type="term" value="C:efflux pump complex"/>
    <property type="evidence" value="ECO:0007669"/>
    <property type="project" value="TreeGrafter"/>
</dbReference>
<reference evidence="11" key="1">
    <citation type="submission" date="2016-04" db="EMBL/GenBank/DDBJ databases">
        <title>Draft genome sequence of Paludibacter jiangxiensis strain NM7.</title>
        <authorList>
            <person name="Qiu Y."/>
            <person name="Matsuura N."/>
            <person name="Ohashi A."/>
            <person name="Tourlousse M.D."/>
            <person name="Sekiguchi Y."/>
        </authorList>
    </citation>
    <scope>NUCLEOTIDE SEQUENCE [LARGE SCALE GENOMIC DNA]</scope>
    <source>
        <strain evidence="11">NM7</strain>
    </source>
</reference>
<name>A0A170ZY77_9BACT</name>
<dbReference type="EMBL" id="BDCR01000003">
    <property type="protein sequence ID" value="GAT63133.1"/>
    <property type="molecule type" value="Genomic_DNA"/>
</dbReference>
<dbReference type="Pfam" id="PF02321">
    <property type="entry name" value="OEP"/>
    <property type="match status" value="2"/>
</dbReference>
<evidence type="ECO:0000256" key="2">
    <source>
        <dbReference type="ARBA" id="ARBA00007613"/>
    </source>
</evidence>
<organism evidence="10 11">
    <name type="scientific">Paludibacter jiangxiensis</name>
    <dbReference type="NCBI Taxonomy" id="681398"/>
    <lineage>
        <taxon>Bacteria</taxon>
        <taxon>Pseudomonadati</taxon>
        <taxon>Bacteroidota</taxon>
        <taxon>Bacteroidia</taxon>
        <taxon>Bacteroidales</taxon>
        <taxon>Paludibacteraceae</taxon>
        <taxon>Paludibacter</taxon>
    </lineage>
</organism>
<evidence type="ECO:0000256" key="6">
    <source>
        <dbReference type="ARBA" id="ARBA00023136"/>
    </source>
</evidence>
<comment type="similarity">
    <text evidence="2">Belongs to the outer membrane factor (OMF) (TC 1.B.17) family.</text>
</comment>
<keyword evidence="11" id="KW-1185">Reference proteome</keyword>
<keyword evidence="4" id="KW-1134">Transmembrane beta strand</keyword>
<keyword evidence="7" id="KW-0998">Cell outer membrane</keyword>
<dbReference type="Proteomes" id="UP000076586">
    <property type="component" value="Unassembled WGS sequence"/>
</dbReference>
<reference evidence="11" key="2">
    <citation type="journal article" date="2017" name="Genome Announc.">
        <title>Draft genome sequence of Paludibacter jiangxiensis NM7(T), a propionate-producing fermentative bacterium.</title>
        <authorList>
            <person name="Qiu Y.-L."/>
            <person name="Tourlousse D.M."/>
            <person name="Matsuura N."/>
            <person name="Ohashi A."/>
            <person name="Sekiguchi Y."/>
        </authorList>
    </citation>
    <scope>NUCLEOTIDE SEQUENCE [LARGE SCALE GENOMIC DNA]</scope>
    <source>
        <strain evidence="11">NM7</strain>
    </source>
</reference>
<dbReference type="Gene3D" id="1.20.1600.10">
    <property type="entry name" value="Outer membrane efflux proteins (OEP)"/>
    <property type="match status" value="1"/>
</dbReference>
<dbReference type="InterPro" id="IPR003423">
    <property type="entry name" value="OMP_efflux"/>
</dbReference>
<feature type="coiled-coil region" evidence="8">
    <location>
        <begin position="164"/>
        <end position="229"/>
    </location>
</feature>
<dbReference type="GO" id="GO:0015288">
    <property type="term" value="F:porin activity"/>
    <property type="evidence" value="ECO:0007669"/>
    <property type="project" value="TreeGrafter"/>
</dbReference>
<evidence type="ECO:0000313" key="11">
    <source>
        <dbReference type="Proteomes" id="UP000076586"/>
    </source>
</evidence>
<evidence type="ECO:0000256" key="4">
    <source>
        <dbReference type="ARBA" id="ARBA00022452"/>
    </source>
</evidence>
<keyword evidence="9" id="KW-0732">Signal</keyword>